<dbReference type="Gene3D" id="3.30.1330.70">
    <property type="entry name" value="Holliday junction resolvase RusA"/>
    <property type="match status" value="1"/>
</dbReference>
<dbReference type="GO" id="GO:0006310">
    <property type="term" value="P:DNA recombination"/>
    <property type="evidence" value="ECO:0007669"/>
    <property type="project" value="InterPro"/>
</dbReference>
<dbReference type="EMBL" id="LWDV01000003">
    <property type="protein sequence ID" value="OCL28647.1"/>
    <property type="molecule type" value="Genomic_DNA"/>
</dbReference>
<accession>A0A1C0ADC7</accession>
<proteinExistence type="predicted"/>
<protein>
    <submittedName>
        <fullName evidence="1">Uncharacterized protein</fullName>
    </submittedName>
</protein>
<gene>
    <name evidence="1" type="ORF">U472_00380</name>
</gene>
<comment type="caution">
    <text evidence="1">The sequence shown here is derived from an EMBL/GenBank/DDBJ whole genome shotgun (WGS) entry which is preliminary data.</text>
</comment>
<keyword evidence="2" id="KW-1185">Reference proteome</keyword>
<reference evidence="1 2" key="2">
    <citation type="submission" date="2016-08" db="EMBL/GenBank/DDBJ databases">
        <title>Orenia metallireducens sp. nov. strain Z6, a Novel Metal-reducing Firmicute from the Deep Subsurface.</title>
        <authorList>
            <person name="Maxim B.I."/>
            <person name="Kenneth K."/>
            <person name="Flynn T.M."/>
            <person name="Oloughlin E.J."/>
            <person name="Locke R.A."/>
            <person name="Weber J.R."/>
            <person name="Egan S.M."/>
            <person name="Mackie R.I."/>
            <person name="Cann I.K."/>
        </authorList>
    </citation>
    <scope>NUCLEOTIDE SEQUENCE [LARGE SCALE GENOMIC DNA]</scope>
    <source>
        <strain evidence="1 2">Z6</strain>
    </source>
</reference>
<dbReference type="OrthoDB" id="2375410at2"/>
<dbReference type="SUPFAM" id="SSF103084">
    <property type="entry name" value="Holliday junction resolvase RusA"/>
    <property type="match status" value="1"/>
</dbReference>
<name>A0A1C0ADC7_9FIRM</name>
<dbReference type="InterPro" id="IPR036614">
    <property type="entry name" value="RusA-like_sf"/>
</dbReference>
<dbReference type="GO" id="GO:0000287">
    <property type="term" value="F:magnesium ion binding"/>
    <property type="evidence" value="ECO:0007669"/>
    <property type="project" value="InterPro"/>
</dbReference>
<evidence type="ECO:0000313" key="1">
    <source>
        <dbReference type="EMBL" id="OCL28647.1"/>
    </source>
</evidence>
<evidence type="ECO:0000313" key="2">
    <source>
        <dbReference type="Proteomes" id="UP000093514"/>
    </source>
</evidence>
<organism evidence="1 2">
    <name type="scientific">Orenia metallireducens</name>
    <dbReference type="NCBI Taxonomy" id="1413210"/>
    <lineage>
        <taxon>Bacteria</taxon>
        <taxon>Bacillati</taxon>
        <taxon>Bacillota</taxon>
        <taxon>Clostridia</taxon>
        <taxon>Halanaerobiales</taxon>
        <taxon>Halobacteroidaceae</taxon>
        <taxon>Orenia</taxon>
    </lineage>
</organism>
<reference evidence="2" key="1">
    <citation type="submission" date="2016-07" db="EMBL/GenBank/DDBJ databases">
        <authorList>
            <person name="Florea S."/>
            <person name="Webb J.S."/>
            <person name="Jaromczyk J."/>
            <person name="Schardl C.L."/>
        </authorList>
    </citation>
    <scope>NUCLEOTIDE SEQUENCE [LARGE SCALE GENOMIC DNA]</scope>
    <source>
        <strain evidence="2">Z6</strain>
    </source>
</reference>
<sequence length="116" mass="13866">MIEILIPDRQHPSLNVWTKMHWTKKSKLKKSWEDEIILRSGKFGRPMLENAQVEITYYFDNKNRRDKDNYVPKFILDGLVKGGIIKDDNDNNIFLNWKLKYDKTNPRTEIIVKEVS</sequence>
<dbReference type="RefSeq" id="WP_068714388.1">
    <property type="nucleotide sequence ID" value="NZ_LWDV01000003.1"/>
</dbReference>
<dbReference type="AlphaFoldDB" id="A0A1C0ADC7"/>
<dbReference type="GO" id="GO:0006281">
    <property type="term" value="P:DNA repair"/>
    <property type="evidence" value="ECO:0007669"/>
    <property type="project" value="InterPro"/>
</dbReference>
<dbReference type="Proteomes" id="UP000093514">
    <property type="component" value="Unassembled WGS sequence"/>
</dbReference>